<protein>
    <submittedName>
        <fullName evidence="1">Uncharacterized protein</fullName>
    </submittedName>
</protein>
<keyword evidence="3" id="KW-1185">Reference proteome</keyword>
<gene>
    <name evidence="2" type="ORF">DD237_006667</name>
    <name evidence="1" type="ORF">DD238_006495</name>
</gene>
<evidence type="ECO:0000313" key="1">
    <source>
        <dbReference type="EMBL" id="RMX63692.1"/>
    </source>
</evidence>
<organism evidence="1 3">
    <name type="scientific">Peronospora effusa</name>
    <dbReference type="NCBI Taxonomy" id="542832"/>
    <lineage>
        <taxon>Eukaryota</taxon>
        <taxon>Sar</taxon>
        <taxon>Stramenopiles</taxon>
        <taxon>Oomycota</taxon>
        <taxon>Peronosporomycetes</taxon>
        <taxon>Peronosporales</taxon>
        <taxon>Peronosporaceae</taxon>
        <taxon>Peronospora</taxon>
    </lineage>
</organism>
<dbReference type="AlphaFoldDB" id="A0A3M6VBN1"/>
<dbReference type="Proteomes" id="UP000286097">
    <property type="component" value="Unassembled WGS sequence"/>
</dbReference>
<dbReference type="VEuPathDB" id="FungiDB:DD237_006667"/>
<sequence length="89" mass="9610">MFSCSLQDCATDFARSWNLLMQMNMATPKAGSMTSAEVCYHMEAALNLRGEISVPILEENVECLCTTGGTCLRQEIGFTGTASITGAFM</sequence>
<evidence type="ECO:0000313" key="3">
    <source>
        <dbReference type="Proteomes" id="UP000282087"/>
    </source>
</evidence>
<name>A0A3M6VBN1_9STRA</name>
<evidence type="ECO:0000313" key="2">
    <source>
        <dbReference type="EMBL" id="RQM13373.1"/>
    </source>
</evidence>
<evidence type="ECO:0000313" key="4">
    <source>
        <dbReference type="Proteomes" id="UP000286097"/>
    </source>
</evidence>
<comment type="caution">
    <text evidence="1">The sequence shown here is derived from an EMBL/GenBank/DDBJ whole genome shotgun (WGS) entry which is preliminary data.</text>
</comment>
<dbReference type="Proteomes" id="UP000282087">
    <property type="component" value="Unassembled WGS sequence"/>
</dbReference>
<accession>A0A3M6VBN1</accession>
<dbReference type="EMBL" id="QKXF01000263">
    <property type="protein sequence ID" value="RQM13373.1"/>
    <property type="molecule type" value="Genomic_DNA"/>
</dbReference>
<proteinExistence type="predicted"/>
<reference evidence="3 4" key="1">
    <citation type="submission" date="2018-06" db="EMBL/GenBank/DDBJ databases">
        <title>Comparative genomics of downy mildews reveals potential adaptations to biotrophy.</title>
        <authorList>
            <person name="Fletcher K."/>
            <person name="Klosterman S.J."/>
            <person name="Derevnina L."/>
            <person name="Martin F."/>
            <person name="Koike S."/>
            <person name="Reyes Chin-Wo S."/>
            <person name="Mou B."/>
            <person name="Michelmore R."/>
        </authorList>
    </citation>
    <scope>NUCLEOTIDE SEQUENCE [LARGE SCALE GENOMIC DNA]</scope>
    <source>
        <strain evidence="2 4">R13</strain>
        <strain evidence="1 3">R14</strain>
    </source>
</reference>
<dbReference type="EMBL" id="QLLG01000376">
    <property type="protein sequence ID" value="RMX63692.1"/>
    <property type="molecule type" value="Genomic_DNA"/>
</dbReference>